<proteinExistence type="predicted"/>
<dbReference type="InterPro" id="IPR013894">
    <property type="entry name" value="RMI1_OB"/>
</dbReference>
<accession>A0A7D9GYJ1</accession>
<feature type="domain" description="RecQ mediated genome instability protein 1 OB-fold" evidence="1">
    <location>
        <begin position="42"/>
        <end position="201"/>
    </location>
</feature>
<evidence type="ECO:0000313" key="2">
    <source>
        <dbReference type="EMBL" id="VUG17266.1"/>
    </source>
</evidence>
<dbReference type="InterPro" id="IPR042470">
    <property type="entry name" value="RMI1_N_C_sf"/>
</dbReference>
<sequence>MPDLLSKDFRFQDIYKDRARLTFTKDTDQRYRNYLVPYELDRNKEMPTSMQRINQNILFQIVGIRDVSVSIINYIDRLTELTDVNSSFADRQRKNTSASKVVRAVDVGREDEDEDALEDESRLKKFDHRLFKLTLQDAFGNLCFGMETEPLQFLRRSGQLYPVPLGSKLLVKGGLTSSLFGCIQLSARNTKYLGGELDYMNYELFERELVRLKKEIHYGEK</sequence>
<protein>
    <submittedName>
        <fullName evidence="2">DEBR0S2_02696g1_1</fullName>
    </submittedName>
</protein>
<name>A0A7D9GYJ1_DEKBR</name>
<evidence type="ECO:0000259" key="1">
    <source>
        <dbReference type="Pfam" id="PF08585"/>
    </source>
</evidence>
<gene>
    <name evidence="2" type="ORF">DEBR0S2_02696G</name>
</gene>
<dbReference type="Proteomes" id="UP000478008">
    <property type="component" value="Unassembled WGS sequence"/>
</dbReference>
<keyword evidence="3" id="KW-1185">Reference proteome</keyword>
<evidence type="ECO:0000313" key="3">
    <source>
        <dbReference type="Proteomes" id="UP000478008"/>
    </source>
</evidence>
<dbReference type="AlphaFoldDB" id="A0A7D9GYJ1"/>
<reference evidence="2 3" key="1">
    <citation type="submission" date="2019-07" db="EMBL/GenBank/DDBJ databases">
        <authorList>
            <person name="Friedrich A."/>
            <person name="Schacherer J."/>
        </authorList>
    </citation>
    <scope>NUCLEOTIDE SEQUENCE [LARGE SCALE GENOMIC DNA]</scope>
</reference>
<dbReference type="EMBL" id="CABFWN010000002">
    <property type="protein sequence ID" value="VUG17266.1"/>
    <property type="molecule type" value="Genomic_DNA"/>
</dbReference>
<dbReference type="Gene3D" id="2.40.50.770">
    <property type="entry name" value="RecQ-mediated genome instability protein Rmi1, C-terminal domain"/>
    <property type="match status" value="1"/>
</dbReference>
<organism evidence="2 3">
    <name type="scientific">Dekkera bruxellensis</name>
    <name type="common">Brettanomyces custersii</name>
    <dbReference type="NCBI Taxonomy" id="5007"/>
    <lineage>
        <taxon>Eukaryota</taxon>
        <taxon>Fungi</taxon>
        <taxon>Dikarya</taxon>
        <taxon>Ascomycota</taxon>
        <taxon>Saccharomycotina</taxon>
        <taxon>Pichiomycetes</taxon>
        <taxon>Pichiales</taxon>
        <taxon>Pichiaceae</taxon>
        <taxon>Brettanomyces</taxon>
    </lineage>
</organism>
<dbReference type="Pfam" id="PF08585">
    <property type="entry name" value="RMI1_N_C"/>
    <property type="match status" value="1"/>
</dbReference>